<feature type="transmembrane region" description="Helical" evidence="9">
    <location>
        <begin position="66"/>
        <end position="85"/>
    </location>
</feature>
<keyword evidence="3 9" id="KW-0633">Potassium transport</keyword>
<dbReference type="PIRSF" id="PIRSF001294">
    <property type="entry name" value="K_ATPaseA"/>
    <property type="match status" value="1"/>
</dbReference>
<dbReference type="InterPro" id="IPR004623">
    <property type="entry name" value="KdpA"/>
</dbReference>
<dbReference type="AlphaFoldDB" id="A0A2T2WQ40"/>
<keyword evidence="7 9" id="KW-0406">Ion transport</keyword>
<comment type="subunit">
    <text evidence="9">The system is composed of three essential subunits: KdpA, KdpB and KdpC.</text>
</comment>
<evidence type="ECO:0000256" key="4">
    <source>
        <dbReference type="ARBA" id="ARBA00022692"/>
    </source>
</evidence>
<evidence type="ECO:0000256" key="7">
    <source>
        <dbReference type="ARBA" id="ARBA00023065"/>
    </source>
</evidence>
<organism evidence="10 11">
    <name type="scientific">Sulfobacillus benefaciens</name>
    <dbReference type="NCBI Taxonomy" id="453960"/>
    <lineage>
        <taxon>Bacteria</taxon>
        <taxon>Bacillati</taxon>
        <taxon>Bacillota</taxon>
        <taxon>Clostridia</taxon>
        <taxon>Eubacteriales</taxon>
        <taxon>Clostridiales Family XVII. Incertae Sedis</taxon>
        <taxon>Sulfobacillus</taxon>
    </lineage>
</organism>
<evidence type="ECO:0000256" key="3">
    <source>
        <dbReference type="ARBA" id="ARBA00022538"/>
    </source>
</evidence>
<dbReference type="GO" id="GO:0005886">
    <property type="term" value="C:plasma membrane"/>
    <property type="evidence" value="ECO:0007669"/>
    <property type="project" value="UniProtKB-SubCell"/>
</dbReference>
<evidence type="ECO:0000256" key="6">
    <source>
        <dbReference type="ARBA" id="ARBA00022989"/>
    </source>
</evidence>
<dbReference type="PANTHER" id="PTHR30607:SF2">
    <property type="entry name" value="POTASSIUM-TRANSPORTING ATPASE POTASSIUM-BINDING SUBUNIT"/>
    <property type="match status" value="1"/>
</dbReference>
<evidence type="ECO:0000256" key="1">
    <source>
        <dbReference type="ARBA" id="ARBA00022448"/>
    </source>
</evidence>
<feature type="transmembrane region" description="Helical" evidence="9">
    <location>
        <begin position="483"/>
        <end position="504"/>
    </location>
</feature>
<dbReference type="Proteomes" id="UP000242699">
    <property type="component" value="Unassembled WGS sequence"/>
</dbReference>
<dbReference type="HAMAP" id="MF_00275">
    <property type="entry name" value="KdpA"/>
    <property type="match status" value="1"/>
</dbReference>
<evidence type="ECO:0000256" key="9">
    <source>
        <dbReference type="HAMAP-Rule" id="MF_00275"/>
    </source>
</evidence>
<evidence type="ECO:0000256" key="5">
    <source>
        <dbReference type="ARBA" id="ARBA00022958"/>
    </source>
</evidence>
<dbReference type="GO" id="GO:0008556">
    <property type="term" value="F:P-type potassium transmembrane transporter activity"/>
    <property type="evidence" value="ECO:0007669"/>
    <property type="project" value="InterPro"/>
</dbReference>
<feature type="transmembrane region" description="Helical" evidence="9">
    <location>
        <begin position="254"/>
        <end position="274"/>
    </location>
</feature>
<feature type="transmembrane region" description="Helical" evidence="9">
    <location>
        <begin position="168"/>
        <end position="195"/>
    </location>
</feature>
<accession>A0A2T2WQ40</accession>
<dbReference type="EMBL" id="PXYT01000081">
    <property type="protein sequence ID" value="PSR24356.1"/>
    <property type="molecule type" value="Genomic_DNA"/>
</dbReference>
<proteinExistence type="inferred from homology"/>
<sequence length="565" mass="60507">MTVSTVLTWLVVIGGLLILMKPLGIYMYKVFTFQPTILDRPMKPIEGLIFRLLHVSETSQMNAVEYGVAFVITNMLWAVMAYTLLRMQGALPFNPNHFGNINPQLAFNTSASFVTNTNWQAYSGENTMSYFSAFAVLQFLQFVTPASGAATGVAFVRAVSGRGLGNFFVDLTLVLTRVLLPLAVIFGLIFVALGVPETLGPYLHLHTLNNQSQVVPRGPIASWESIEHLGQNGGGFTNANSANPLENPSALSNIFQAIAMGLVPVAFFYLFGMFTGKKRLAWTLIAVAGTLYLAMLAMIYFPEMAGNPIINALGLHGHANMVGKELRFGMGGTSIFETSTMAFTTGSVASAHDSFLPIPSLAFFLGMFLNMVFGGKGVGLLNMLMFVIITVFLMGLMVGRTPEFLGKKIEAREVSLASIAFLLHPLLILAGAAIATATPAGLAGVFNPGPQGLSEILYGFTSAAANNGSAMGGLGASLPFYEVALGIVVIIGRYASIMAMLLVGQSLLRKKAVPETSGTMRTDTPLFWGILLGSIVILNALTFFPVMALGPIAEHYLLMAHHVFS</sequence>
<comment type="caution">
    <text evidence="10">The sequence shown here is derived from an EMBL/GenBank/DDBJ whole genome shotgun (WGS) entry which is preliminary data.</text>
</comment>
<feature type="transmembrane region" description="Helical" evidence="9">
    <location>
        <begin position="6"/>
        <end position="28"/>
    </location>
</feature>
<feature type="transmembrane region" description="Helical" evidence="9">
    <location>
        <begin position="380"/>
        <end position="399"/>
    </location>
</feature>
<dbReference type="Pfam" id="PF03814">
    <property type="entry name" value="KdpA"/>
    <property type="match status" value="1"/>
</dbReference>
<keyword evidence="2 9" id="KW-1003">Cell membrane</keyword>
<dbReference type="GO" id="GO:0030955">
    <property type="term" value="F:potassium ion binding"/>
    <property type="evidence" value="ECO:0007669"/>
    <property type="project" value="UniProtKB-UniRule"/>
</dbReference>
<evidence type="ECO:0000313" key="11">
    <source>
        <dbReference type="Proteomes" id="UP000242699"/>
    </source>
</evidence>
<gene>
    <name evidence="9 10" type="primary">kdpA</name>
    <name evidence="10" type="ORF">C7B43_19200</name>
</gene>
<feature type="transmembrane region" description="Helical" evidence="9">
    <location>
        <begin position="525"/>
        <end position="549"/>
    </location>
</feature>
<keyword evidence="4 9" id="KW-0812">Transmembrane</keyword>
<comment type="subcellular location">
    <subcellularLocation>
        <location evidence="9">Cell membrane</location>
        <topology evidence="9">Multi-pass membrane protein</topology>
    </subcellularLocation>
</comment>
<keyword evidence="8 9" id="KW-0472">Membrane</keyword>
<comment type="function">
    <text evidence="9">Part of the high-affinity ATP-driven potassium transport (or Kdp) system, which catalyzes the hydrolysis of ATP coupled with the electrogenic transport of potassium into the cytoplasm. This subunit binds the extracellular potassium ions and delivers the ions to the membrane domain of KdpB through an intramembrane tunnel.</text>
</comment>
<feature type="transmembrane region" description="Helical" evidence="9">
    <location>
        <begin position="130"/>
        <end position="156"/>
    </location>
</feature>
<name>A0A2T2WQ40_9FIRM</name>
<feature type="transmembrane region" description="Helical" evidence="9">
    <location>
        <begin position="281"/>
        <end position="301"/>
    </location>
</feature>
<keyword evidence="1 9" id="KW-0813">Transport</keyword>
<protein>
    <recommendedName>
        <fullName evidence="9">Potassium-transporting ATPase potassium-binding subunit</fullName>
    </recommendedName>
    <alternativeName>
        <fullName evidence="9">ATP phosphohydrolase [potassium-transporting] A chain</fullName>
    </alternativeName>
    <alternativeName>
        <fullName evidence="9">Potassium-binding and translocating subunit A</fullName>
    </alternativeName>
    <alternativeName>
        <fullName evidence="9">Potassium-translocating ATPase A chain</fullName>
    </alternativeName>
</protein>
<reference evidence="10 11" key="1">
    <citation type="journal article" date="2014" name="BMC Genomics">
        <title>Comparison of environmental and isolate Sulfobacillus genomes reveals diverse carbon, sulfur, nitrogen, and hydrogen metabolisms.</title>
        <authorList>
            <person name="Justice N.B."/>
            <person name="Norman A."/>
            <person name="Brown C.T."/>
            <person name="Singh A."/>
            <person name="Thomas B.C."/>
            <person name="Banfield J.F."/>
        </authorList>
    </citation>
    <scope>NUCLEOTIDE SEQUENCE [LARGE SCALE GENOMIC DNA]</scope>
    <source>
        <strain evidence="10">AMDSBA1</strain>
    </source>
</reference>
<feature type="transmembrane region" description="Helical" evidence="9">
    <location>
        <begin position="419"/>
        <end position="444"/>
    </location>
</feature>
<evidence type="ECO:0000256" key="2">
    <source>
        <dbReference type="ARBA" id="ARBA00022475"/>
    </source>
</evidence>
<comment type="similarity">
    <text evidence="9">Belongs to the KdpA family.</text>
</comment>
<keyword evidence="6 9" id="KW-1133">Transmembrane helix</keyword>
<evidence type="ECO:0000256" key="8">
    <source>
        <dbReference type="ARBA" id="ARBA00023136"/>
    </source>
</evidence>
<dbReference type="PANTHER" id="PTHR30607">
    <property type="entry name" value="POTASSIUM-TRANSPORTING ATPASE A CHAIN"/>
    <property type="match status" value="1"/>
</dbReference>
<dbReference type="NCBIfam" id="TIGR00680">
    <property type="entry name" value="kdpA"/>
    <property type="match status" value="1"/>
</dbReference>
<evidence type="ECO:0000313" key="10">
    <source>
        <dbReference type="EMBL" id="PSR24356.1"/>
    </source>
</evidence>
<keyword evidence="5 9" id="KW-0630">Potassium</keyword>